<protein>
    <submittedName>
        <fullName evidence="1">Uncharacterized protein</fullName>
    </submittedName>
</protein>
<sequence length="171" mass="19851">MGRKYVCRTRMGFKQPSFKGIFRSTKQRSEYSMAAIVTAFGEFKLPITSRPVPVKSNKASPWLQFVLSSRLRSRQDVCIPSIRQPCLVQATFQRVFLKDAAINNVERFKCSSLLFKTGRVWRHRTWHQSPNVRVMSSVRNEENGFVVSIPKHWRYYGKVRKMGTTSRGMIA</sequence>
<name>A0A077ZDM7_TRITR</name>
<evidence type="ECO:0000313" key="2">
    <source>
        <dbReference type="Proteomes" id="UP000030665"/>
    </source>
</evidence>
<accession>A0A077ZDM7</accession>
<reference evidence="1" key="2">
    <citation type="submission" date="2014-03" db="EMBL/GenBank/DDBJ databases">
        <title>The whipworm genome and dual-species transcriptomics of an intimate host-pathogen interaction.</title>
        <authorList>
            <person name="Foth B.J."/>
            <person name="Tsai I.J."/>
            <person name="Reid A.J."/>
            <person name="Bancroft A.J."/>
            <person name="Nichol S."/>
            <person name="Tracey A."/>
            <person name="Holroyd N."/>
            <person name="Cotton J.A."/>
            <person name="Stanley E.J."/>
            <person name="Zarowiecki M."/>
            <person name="Liu J.Z."/>
            <person name="Huckvale T."/>
            <person name="Cooper P.J."/>
            <person name="Grencis R.K."/>
            <person name="Berriman M."/>
        </authorList>
    </citation>
    <scope>NUCLEOTIDE SEQUENCE [LARGE SCALE GENOMIC DNA]</scope>
</reference>
<organism evidence="1 2">
    <name type="scientific">Trichuris trichiura</name>
    <name type="common">Whipworm</name>
    <name type="synonym">Trichocephalus trichiurus</name>
    <dbReference type="NCBI Taxonomy" id="36087"/>
    <lineage>
        <taxon>Eukaryota</taxon>
        <taxon>Metazoa</taxon>
        <taxon>Ecdysozoa</taxon>
        <taxon>Nematoda</taxon>
        <taxon>Enoplea</taxon>
        <taxon>Dorylaimia</taxon>
        <taxon>Trichinellida</taxon>
        <taxon>Trichuridae</taxon>
        <taxon>Trichuris</taxon>
    </lineage>
</organism>
<keyword evidence="2" id="KW-1185">Reference proteome</keyword>
<dbReference type="Proteomes" id="UP000030665">
    <property type="component" value="Unassembled WGS sequence"/>
</dbReference>
<gene>
    <name evidence="1" type="ORF">TTRE_0000504201</name>
</gene>
<reference evidence="1" key="1">
    <citation type="submission" date="2014-01" db="EMBL/GenBank/DDBJ databases">
        <authorList>
            <person name="Aslett M."/>
        </authorList>
    </citation>
    <scope>NUCLEOTIDE SEQUENCE</scope>
</reference>
<proteinExistence type="predicted"/>
<evidence type="ECO:0000313" key="1">
    <source>
        <dbReference type="EMBL" id="CDW56760.1"/>
    </source>
</evidence>
<dbReference type="AlphaFoldDB" id="A0A077ZDM7"/>
<dbReference type="EMBL" id="HG806074">
    <property type="protein sequence ID" value="CDW56760.1"/>
    <property type="molecule type" value="Genomic_DNA"/>
</dbReference>